<evidence type="ECO:0000256" key="1">
    <source>
        <dbReference type="ARBA" id="ARBA00005582"/>
    </source>
</evidence>
<keyword evidence="5" id="KW-1185">Reference proteome</keyword>
<accession>A0A7J5BCG0</accession>
<dbReference type="PROSITE" id="PS51462">
    <property type="entry name" value="NUDIX"/>
    <property type="match status" value="1"/>
</dbReference>
<dbReference type="OrthoDB" id="9804442at2"/>
<evidence type="ECO:0000259" key="3">
    <source>
        <dbReference type="PROSITE" id="PS51462"/>
    </source>
</evidence>
<proteinExistence type="inferred from homology"/>
<protein>
    <submittedName>
        <fullName evidence="4">NUDIX domain-containing protein</fullName>
    </submittedName>
</protein>
<dbReference type="CDD" id="cd04693">
    <property type="entry name" value="NUDIX_Hydrolase"/>
    <property type="match status" value="1"/>
</dbReference>
<gene>
    <name evidence="4" type="ORF">F8O05_03540</name>
</gene>
<sequence length="189" mass="20990">MLGCVIATPQNWQKDGEANEDWDVVDIDGRSVGRTTKRGAPDFAPGEFHVVVGTCVFTPRREVLVTRRSPNKSHPGEWEFSAGSALAGESSVMAARRELAEETGLEFPAEEFRTVGRLIEPTSLFDIYAVRIPEIAQVVPQPGEVDAYRWVELGAVLEQPRGVSFTGPWHRRLNQIQFVLRKLVEGCDA</sequence>
<dbReference type="PROSITE" id="PS00893">
    <property type="entry name" value="NUDIX_BOX"/>
    <property type="match status" value="1"/>
</dbReference>
<dbReference type="PANTHER" id="PTHR43736">
    <property type="entry name" value="ADP-RIBOSE PYROPHOSPHATASE"/>
    <property type="match status" value="1"/>
</dbReference>
<comment type="similarity">
    <text evidence="1">Belongs to the Nudix hydrolase family.</text>
</comment>
<name>A0A7J5BCG0_9MICO</name>
<dbReference type="InterPro" id="IPR000086">
    <property type="entry name" value="NUDIX_hydrolase_dom"/>
</dbReference>
<dbReference type="Proteomes" id="UP000433493">
    <property type="component" value="Unassembled WGS sequence"/>
</dbReference>
<dbReference type="GO" id="GO:0016787">
    <property type="term" value="F:hydrolase activity"/>
    <property type="evidence" value="ECO:0007669"/>
    <property type="project" value="UniProtKB-KW"/>
</dbReference>
<evidence type="ECO:0000313" key="5">
    <source>
        <dbReference type="Proteomes" id="UP000433493"/>
    </source>
</evidence>
<dbReference type="Pfam" id="PF00293">
    <property type="entry name" value="NUDIX"/>
    <property type="match status" value="1"/>
</dbReference>
<feature type="domain" description="Nudix hydrolase" evidence="3">
    <location>
        <begin position="47"/>
        <end position="177"/>
    </location>
</feature>
<dbReference type="InterPro" id="IPR020084">
    <property type="entry name" value="NUDIX_hydrolase_CS"/>
</dbReference>
<dbReference type="SUPFAM" id="SSF55811">
    <property type="entry name" value="Nudix"/>
    <property type="match status" value="1"/>
</dbReference>
<dbReference type="InterPro" id="IPR015797">
    <property type="entry name" value="NUDIX_hydrolase-like_dom_sf"/>
</dbReference>
<evidence type="ECO:0000256" key="2">
    <source>
        <dbReference type="ARBA" id="ARBA00022801"/>
    </source>
</evidence>
<reference evidence="4 5" key="1">
    <citation type="submission" date="2019-09" db="EMBL/GenBank/DDBJ databases">
        <title>Phylogeny of genus Pseudoclavibacter and closely related genus.</title>
        <authorList>
            <person name="Li Y."/>
        </authorList>
    </citation>
    <scope>NUCLEOTIDE SEQUENCE [LARGE SCALE GENOMIC DNA]</scope>
    <source>
        <strain evidence="4 5">KCTC 13959</strain>
    </source>
</reference>
<keyword evidence="2" id="KW-0378">Hydrolase</keyword>
<dbReference type="Gene3D" id="3.90.79.10">
    <property type="entry name" value="Nucleoside Triphosphate Pyrophosphohydrolase"/>
    <property type="match status" value="1"/>
</dbReference>
<organism evidence="4 5">
    <name type="scientific">Gulosibacter chungangensis</name>
    <dbReference type="NCBI Taxonomy" id="979746"/>
    <lineage>
        <taxon>Bacteria</taxon>
        <taxon>Bacillati</taxon>
        <taxon>Actinomycetota</taxon>
        <taxon>Actinomycetes</taxon>
        <taxon>Micrococcales</taxon>
        <taxon>Microbacteriaceae</taxon>
        <taxon>Gulosibacter</taxon>
    </lineage>
</organism>
<evidence type="ECO:0000313" key="4">
    <source>
        <dbReference type="EMBL" id="KAB1643888.1"/>
    </source>
</evidence>
<dbReference type="AlphaFoldDB" id="A0A7J5BCG0"/>
<dbReference type="EMBL" id="WBKB01000002">
    <property type="protein sequence ID" value="KAB1643888.1"/>
    <property type="molecule type" value="Genomic_DNA"/>
</dbReference>
<comment type="caution">
    <text evidence="4">The sequence shown here is derived from an EMBL/GenBank/DDBJ whole genome shotgun (WGS) entry which is preliminary data.</text>
</comment>
<dbReference type="PANTHER" id="PTHR43736:SF1">
    <property type="entry name" value="DIHYDRONEOPTERIN TRIPHOSPHATE DIPHOSPHATASE"/>
    <property type="match status" value="1"/>
</dbReference>